<proteinExistence type="predicted"/>
<keyword evidence="2" id="KW-0812">Transmembrane</keyword>
<dbReference type="Pfam" id="PF11181">
    <property type="entry name" value="YflT"/>
    <property type="match status" value="1"/>
</dbReference>
<dbReference type="KEGG" id="actp:B6G06_06455"/>
<dbReference type="RefSeq" id="WP_080461820.1">
    <property type="nucleotide sequence ID" value="NZ_BMNJ01000002.1"/>
</dbReference>
<accession>A0A8H9HCN8</accession>
<reference evidence="4" key="2">
    <citation type="submission" date="2020-09" db="EMBL/GenBank/DDBJ databases">
        <authorList>
            <person name="Sun Q."/>
            <person name="Zhou Y."/>
        </authorList>
    </citation>
    <scope>NUCLEOTIDE SEQUENCE</scope>
    <source>
        <strain evidence="4">CGMCC 4.7372</strain>
    </source>
</reference>
<dbReference type="AlphaFoldDB" id="A0A8H9HCN8"/>
<dbReference type="InterPro" id="IPR025889">
    <property type="entry name" value="GSP17M-like_dom"/>
</dbReference>
<evidence type="ECO:0000313" key="4">
    <source>
        <dbReference type="EMBL" id="GGO96846.1"/>
    </source>
</evidence>
<dbReference type="Proteomes" id="UP000614239">
    <property type="component" value="Unassembled WGS sequence"/>
</dbReference>
<feature type="compositionally biased region" description="Low complexity" evidence="1">
    <location>
        <begin position="216"/>
        <end position="225"/>
    </location>
</feature>
<keyword evidence="5" id="KW-1185">Reference proteome</keyword>
<keyword evidence="2" id="KW-1133">Transmembrane helix</keyword>
<gene>
    <name evidence="4" type="ORF">GCM10011612_08020</name>
</gene>
<comment type="caution">
    <text evidence="4">The sequence shown here is derived from an EMBL/GenBank/DDBJ whole genome shotgun (WGS) entry which is preliminary data.</text>
</comment>
<feature type="compositionally biased region" description="Basic and acidic residues" evidence="1">
    <location>
        <begin position="247"/>
        <end position="256"/>
    </location>
</feature>
<name>A0A8H9HCN8_9ACTO</name>
<protein>
    <recommendedName>
        <fullName evidence="3">General stress protein 17M-like domain-containing protein</fullName>
    </recommendedName>
</protein>
<sequence length="256" mass="26211">MSIQMGPDTIVGRGGALPQGEEIASFATYAQAQHAVDSLSDEGFPVQLLSIIGTDLRQVERITGRLSWGRAVASGAGSGLWIGVFFALMMNFIGSASTSPMLLGAVLLGVVWGILFQVVGYALTRGRRDFTSISQVVASRYSILAADRVQEAARALADAPGNLSRGGQAACRAEERRRARAESADGPTAFGSRPDEQPRFGVRIQPDGAVSGGGAAATSGASGAAGPAGGTEAGGAARPSGGGTPVPEDHDPYLRR</sequence>
<feature type="region of interest" description="Disordered" evidence="1">
    <location>
        <begin position="161"/>
        <end position="256"/>
    </location>
</feature>
<feature type="domain" description="General stress protein 17M-like" evidence="3">
    <location>
        <begin position="22"/>
        <end position="96"/>
    </location>
</feature>
<evidence type="ECO:0000256" key="2">
    <source>
        <dbReference type="SAM" id="Phobius"/>
    </source>
</evidence>
<feature type="transmembrane region" description="Helical" evidence="2">
    <location>
        <begin position="100"/>
        <end position="123"/>
    </location>
</feature>
<evidence type="ECO:0000259" key="3">
    <source>
        <dbReference type="Pfam" id="PF11181"/>
    </source>
</evidence>
<feature type="compositionally biased region" description="Basic and acidic residues" evidence="1">
    <location>
        <begin position="172"/>
        <end position="183"/>
    </location>
</feature>
<reference evidence="4" key="1">
    <citation type="journal article" date="2014" name="Int. J. Syst. Evol. Microbiol.">
        <title>Complete genome sequence of Corynebacterium casei LMG S-19264T (=DSM 44701T), isolated from a smear-ripened cheese.</title>
        <authorList>
            <consortium name="US DOE Joint Genome Institute (JGI-PGF)"/>
            <person name="Walter F."/>
            <person name="Albersmeier A."/>
            <person name="Kalinowski J."/>
            <person name="Ruckert C."/>
        </authorList>
    </citation>
    <scope>NUCLEOTIDE SEQUENCE</scope>
    <source>
        <strain evidence="4">CGMCC 4.7372</strain>
    </source>
</reference>
<evidence type="ECO:0000256" key="1">
    <source>
        <dbReference type="SAM" id="MobiDB-lite"/>
    </source>
</evidence>
<organism evidence="4 5">
    <name type="scientific">Actinomyces gaoshouyii</name>
    <dbReference type="NCBI Taxonomy" id="1960083"/>
    <lineage>
        <taxon>Bacteria</taxon>
        <taxon>Bacillati</taxon>
        <taxon>Actinomycetota</taxon>
        <taxon>Actinomycetes</taxon>
        <taxon>Actinomycetales</taxon>
        <taxon>Actinomycetaceae</taxon>
        <taxon>Actinomyces</taxon>
    </lineage>
</organism>
<feature type="transmembrane region" description="Helical" evidence="2">
    <location>
        <begin position="71"/>
        <end position="94"/>
    </location>
</feature>
<evidence type="ECO:0000313" key="5">
    <source>
        <dbReference type="Proteomes" id="UP000614239"/>
    </source>
</evidence>
<dbReference type="EMBL" id="BMNJ01000002">
    <property type="protein sequence ID" value="GGO96846.1"/>
    <property type="molecule type" value="Genomic_DNA"/>
</dbReference>
<keyword evidence="2" id="KW-0472">Membrane</keyword>